<comment type="caution">
    <text evidence="4">The sequence shown here is derived from an EMBL/GenBank/DDBJ whole genome shotgun (WGS) entry which is preliminary data.</text>
</comment>
<dbReference type="Pfam" id="PF01757">
    <property type="entry name" value="Acyl_transf_3"/>
    <property type="match status" value="1"/>
</dbReference>
<dbReference type="Proteomes" id="UP000618591">
    <property type="component" value="Unassembled WGS sequence"/>
</dbReference>
<feature type="transmembrane region" description="Helical" evidence="1">
    <location>
        <begin position="265"/>
        <end position="286"/>
    </location>
</feature>
<evidence type="ECO:0000313" key="5">
    <source>
        <dbReference type="Proteomes" id="UP000618591"/>
    </source>
</evidence>
<feature type="transmembrane region" description="Helical" evidence="1">
    <location>
        <begin position="184"/>
        <end position="202"/>
    </location>
</feature>
<proteinExistence type="predicted"/>
<protein>
    <submittedName>
        <fullName evidence="4">Acyltransferase</fullName>
    </submittedName>
</protein>
<feature type="transmembrane region" description="Helical" evidence="1">
    <location>
        <begin position="52"/>
        <end position="73"/>
    </location>
</feature>
<evidence type="ECO:0000259" key="2">
    <source>
        <dbReference type="Pfam" id="PF01757"/>
    </source>
</evidence>
<keyword evidence="1" id="KW-1133">Transmembrane helix</keyword>
<feature type="transmembrane region" description="Helical" evidence="1">
    <location>
        <begin position="369"/>
        <end position="389"/>
    </location>
</feature>
<evidence type="ECO:0000259" key="3">
    <source>
        <dbReference type="Pfam" id="PF19040"/>
    </source>
</evidence>
<dbReference type="GO" id="GO:0016746">
    <property type="term" value="F:acyltransferase activity"/>
    <property type="evidence" value="ECO:0007669"/>
    <property type="project" value="UniProtKB-KW"/>
</dbReference>
<keyword evidence="4" id="KW-0012">Acyltransferase</keyword>
<keyword evidence="5" id="KW-1185">Reference proteome</keyword>
<dbReference type="PANTHER" id="PTHR23028">
    <property type="entry name" value="ACETYLTRANSFERASE"/>
    <property type="match status" value="1"/>
</dbReference>
<name>A0ABQ1FYR4_9SPHN</name>
<dbReference type="PANTHER" id="PTHR23028:SF53">
    <property type="entry name" value="ACYL_TRANSF_3 DOMAIN-CONTAINING PROTEIN"/>
    <property type="match status" value="1"/>
</dbReference>
<sequence length="615" mass="66331">MAQEGMMQTTERPSVPDATKAGWAYWPEIDGLRTIAVLAVALFHLNRAALPGGFVGVDIFFVISGFLISAILIEDTDTRSFSIGRFYQRRISRIFPALILVILTTLAVASFVYSAQDLALLGISSAAAATSLINLKLMLQGSYFILSADAQPLLHYWSLAVEEQFYVVFPLYLYAIMRRTRRPLTITLSLAVLSFVLCVALTPAYQPVAFYSLPTRAWELLAGASIALCRAGKGRIIGRAGSGTAWVGLALVLGSIVLLREADGFPGWIAAFPVIGTVLLIAPIGAPDTRALPLRLLAHPTMVAIGKRSYSLYLWHWPVFSLIDYRFYAESGLFRTALKIGLTLVLTGLSYELIERPARRYLNLRQRRVALFVATAIVVAAIAGGGVWLRSALYFDIPPSTIPSGGTIVRGGGAATVILSGDSQAAMYGTEIGKIARARGFTLHALGTAGRNQLPDEAGTSWPAVARLIADKKPDLVILIDAWADKLKGDPRLLQKALAEISASAKAVLIVSEAPSLPDVLSRDTIRSGLAPPYLEPAAARSARVATAAMLHRLERPNVHVVDVADVFTDPRGALRVIGSDGRWTYFDSHHLSDSGTAMTSPQLGRAIESALKKQ</sequence>
<evidence type="ECO:0000256" key="1">
    <source>
        <dbReference type="SAM" id="Phobius"/>
    </source>
</evidence>
<feature type="domain" description="SGNH" evidence="3">
    <location>
        <begin position="411"/>
        <end position="604"/>
    </location>
</feature>
<feature type="transmembrane region" description="Helical" evidence="1">
    <location>
        <begin position="94"/>
        <end position="113"/>
    </location>
</feature>
<reference evidence="5" key="1">
    <citation type="journal article" date="2019" name="Int. J. Syst. Evol. Microbiol.">
        <title>The Global Catalogue of Microorganisms (GCM) 10K type strain sequencing project: providing services to taxonomists for standard genome sequencing and annotation.</title>
        <authorList>
            <consortium name="The Broad Institute Genomics Platform"/>
            <consortium name="The Broad Institute Genome Sequencing Center for Infectious Disease"/>
            <person name="Wu L."/>
            <person name="Ma J."/>
        </authorList>
    </citation>
    <scope>NUCLEOTIDE SEQUENCE [LARGE SCALE GENOMIC DNA]</scope>
    <source>
        <strain evidence="5">CGMCC 1.10106</strain>
    </source>
</reference>
<dbReference type="InterPro" id="IPR050879">
    <property type="entry name" value="Acyltransferase_3"/>
</dbReference>
<dbReference type="Pfam" id="PF19040">
    <property type="entry name" value="SGNH"/>
    <property type="match status" value="1"/>
</dbReference>
<dbReference type="InterPro" id="IPR043968">
    <property type="entry name" value="SGNH"/>
</dbReference>
<dbReference type="EMBL" id="BMDW01000001">
    <property type="protein sequence ID" value="GGA34006.1"/>
    <property type="molecule type" value="Genomic_DNA"/>
</dbReference>
<feature type="transmembrane region" description="Helical" evidence="1">
    <location>
        <begin position="240"/>
        <end position="259"/>
    </location>
</feature>
<keyword evidence="1" id="KW-0472">Membrane</keyword>
<accession>A0ABQ1FYR4</accession>
<dbReference type="InterPro" id="IPR002656">
    <property type="entry name" value="Acyl_transf_3_dom"/>
</dbReference>
<keyword evidence="4" id="KW-0808">Transferase</keyword>
<feature type="domain" description="Acyltransferase 3" evidence="2">
    <location>
        <begin position="27"/>
        <end position="347"/>
    </location>
</feature>
<organism evidence="4 5">
    <name type="scientific">Sphingomonas psychrolutea</name>
    <dbReference type="NCBI Taxonomy" id="1259676"/>
    <lineage>
        <taxon>Bacteria</taxon>
        <taxon>Pseudomonadati</taxon>
        <taxon>Pseudomonadota</taxon>
        <taxon>Alphaproteobacteria</taxon>
        <taxon>Sphingomonadales</taxon>
        <taxon>Sphingomonadaceae</taxon>
        <taxon>Sphingomonas</taxon>
    </lineage>
</organism>
<gene>
    <name evidence="4" type="ORF">GCM10011395_00380</name>
</gene>
<dbReference type="SUPFAM" id="SSF52266">
    <property type="entry name" value="SGNH hydrolase"/>
    <property type="match status" value="1"/>
</dbReference>
<keyword evidence="1" id="KW-0812">Transmembrane</keyword>
<evidence type="ECO:0000313" key="4">
    <source>
        <dbReference type="EMBL" id="GGA34006.1"/>
    </source>
</evidence>